<evidence type="ECO:0000256" key="1">
    <source>
        <dbReference type="SAM" id="Phobius"/>
    </source>
</evidence>
<dbReference type="Gene3D" id="1.20.1250.20">
    <property type="entry name" value="MFS general substrate transporter like domains"/>
    <property type="match status" value="1"/>
</dbReference>
<name>A0ABW0LS13_9BACL</name>
<protein>
    <recommendedName>
        <fullName evidence="4">Major facilitator superfamily (MFS) profile domain-containing protein</fullName>
    </recommendedName>
</protein>
<evidence type="ECO:0000313" key="3">
    <source>
        <dbReference type="Proteomes" id="UP001596105"/>
    </source>
</evidence>
<comment type="caution">
    <text evidence="2">The sequence shown here is derived from an EMBL/GenBank/DDBJ whole genome shotgun (WGS) entry which is preliminary data.</text>
</comment>
<evidence type="ECO:0008006" key="4">
    <source>
        <dbReference type="Google" id="ProtNLM"/>
    </source>
</evidence>
<feature type="transmembrane region" description="Helical" evidence="1">
    <location>
        <begin position="111"/>
        <end position="134"/>
    </location>
</feature>
<accession>A0ABW0LS13</accession>
<dbReference type="EMBL" id="JBHSMH010000007">
    <property type="protein sequence ID" value="MFC5468055.1"/>
    <property type="molecule type" value="Genomic_DNA"/>
</dbReference>
<reference evidence="3" key="1">
    <citation type="journal article" date="2019" name="Int. J. Syst. Evol. Microbiol.">
        <title>The Global Catalogue of Microorganisms (GCM) 10K type strain sequencing project: providing services to taxonomists for standard genome sequencing and annotation.</title>
        <authorList>
            <consortium name="The Broad Institute Genomics Platform"/>
            <consortium name="The Broad Institute Genome Sequencing Center for Infectious Disease"/>
            <person name="Wu L."/>
            <person name="Ma J."/>
        </authorList>
    </citation>
    <scope>NUCLEOTIDE SEQUENCE [LARGE SCALE GENOMIC DNA]</scope>
    <source>
        <strain evidence="3">CCUG 57113</strain>
    </source>
</reference>
<keyword evidence="1" id="KW-1133">Transmembrane helix</keyword>
<proteinExistence type="predicted"/>
<keyword evidence="1" id="KW-0812">Transmembrane</keyword>
<keyword evidence="1" id="KW-0472">Membrane</keyword>
<organism evidence="2 3">
    <name type="scientific">Cohnella suwonensis</name>
    <dbReference type="NCBI Taxonomy" id="696072"/>
    <lineage>
        <taxon>Bacteria</taxon>
        <taxon>Bacillati</taxon>
        <taxon>Bacillota</taxon>
        <taxon>Bacilli</taxon>
        <taxon>Bacillales</taxon>
        <taxon>Paenibacillaceae</taxon>
        <taxon>Cohnella</taxon>
    </lineage>
</organism>
<evidence type="ECO:0000313" key="2">
    <source>
        <dbReference type="EMBL" id="MFC5468055.1"/>
    </source>
</evidence>
<dbReference type="Proteomes" id="UP001596105">
    <property type="component" value="Unassembled WGS sequence"/>
</dbReference>
<feature type="transmembrane region" description="Helical" evidence="1">
    <location>
        <begin position="54"/>
        <end position="74"/>
    </location>
</feature>
<dbReference type="RefSeq" id="WP_378081379.1">
    <property type="nucleotide sequence ID" value="NZ_JBHSMH010000007.1"/>
</dbReference>
<gene>
    <name evidence="2" type="ORF">ACFPPD_04935</name>
</gene>
<keyword evidence="3" id="KW-1185">Reference proteome</keyword>
<dbReference type="InterPro" id="IPR036259">
    <property type="entry name" value="MFS_trans_sf"/>
</dbReference>
<dbReference type="SUPFAM" id="SSF103473">
    <property type="entry name" value="MFS general substrate transporter"/>
    <property type="match status" value="1"/>
</dbReference>
<feature type="transmembrane region" description="Helical" evidence="1">
    <location>
        <begin position="29"/>
        <end position="47"/>
    </location>
</feature>
<sequence length="152" mass="15448">MMIFLGLGNLLGSTISAYAARKLGTANAIAAGMGIPLLLYAVMPRLASLPAATIVYFVICTSLGIIFPLIMGVLTSLNASIRGTISSLANATMNGANTLGAWVAGMLYVQLGGYASIGIFSGVCLALSLLTFLASGVLGSRAARAGQGLDFR</sequence>